<gene>
    <name evidence="8" type="ORF">V1264_002909</name>
</gene>
<dbReference type="AlphaFoldDB" id="A0AAN9B4A7"/>
<feature type="transmembrane region" description="Helical" evidence="6">
    <location>
        <begin position="156"/>
        <end position="182"/>
    </location>
</feature>
<dbReference type="Proteomes" id="UP001374579">
    <property type="component" value="Unassembled WGS sequence"/>
</dbReference>
<comment type="caution">
    <text evidence="8">The sequence shown here is derived from an EMBL/GenBank/DDBJ whole genome shotgun (WGS) entry which is preliminary data.</text>
</comment>
<keyword evidence="4 6" id="KW-1133">Transmembrane helix</keyword>
<proteinExistence type="inferred from homology"/>
<evidence type="ECO:0000256" key="2">
    <source>
        <dbReference type="ARBA" id="ARBA00006565"/>
    </source>
</evidence>
<keyword evidence="3 6" id="KW-0812">Transmembrane</keyword>
<evidence type="ECO:0000256" key="5">
    <source>
        <dbReference type="ARBA" id="ARBA00023136"/>
    </source>
</evidence>
<keyword evidence="9" id="KW-1185">Reference proteome</keyword>
<dbReference type="EMBL" id="JBAMIC010000012">
    <property type="protein sequence ID" value="KAK7098662.1"/>
    <property type="molecule type" value="Genomic_DNA"/>
</dbReference>
<reference evidence="8 9" key="1">
    <citation type="submission" date="2024-02" db="EMBL/GenBank/DDBJ databases">
        <title>Chromosome-scale genome assembly of the rough periwinkle Littorina saxatilis.</title>
        <authorList>
            <person name="De Jode A."/>
            <person name="Faria R."/>
            <person name="Formenti G."/>
            <person name="Sims Y."/>
            <person name="Smith T.P."/>
            <person name="Tracey A."/>
            <person name="Wood J.M.D."/>
            <person name="Zagrodzka Z.B."/>
            <person name="Johannesson K."/>
            <person name="Butlin R.K."/>
            <person name="Leder E.H."/>
        </authorList>
    </citation>
    <scope>NUCLEOTIDE SEQUENCE [LARGE SCALE GENOMIC DNA]</scope>
    <source>
        <strain evidence="8">Snail1</strain>
        <tissue evidence="8">Muscle</tissue>
    </source>
</reference>
<feature type="transmembrane region" description="Helical" evidence="6">
    <location>
        <begin position="115"/>
        <end position="135"/>
    </location>
</feature>
<sequence length="263" mass="29006">MSYLGLLPIALVLVAASAFCLSYVIAVIRGDVSAAFPYISDSGAEVPESCVFGQLLNIGAFLAFSTMYVRFKAIQAIAGDEDRWLRRMNKATMLLGISSAFGCSLVANFQESTVVEMVHVIGAALTFIGGLIYCVMHTAMSYHMFPNYNGLLICRVRLTITLVALVCLAVTIVSAAVAIQDWSDFHLPDKNKFKWGPDEPGYAAHVVSTVGEWLTALTFLGFFFTYVRELHKFDLEVRIRPLVRHLDEEPVDGLPNERSPLLD</sequence>
<evidence type="ECO:0000256" key="3">
    <source>
        <dbReference type="ARBA" id="ARBA00022692"/>
    </source>
</evidence>
<evidence type="ECO:0000256" key="4">
    <source>
        <dbReference type="ARBA" id="ARBA00022989"/>
    </source>
</evidence>
<evidence type="ECO:0000256" key="6">
    <source>
        <dbReference type="SAM" id="Phobius"/>
    </source>
</evidence>
<dbReference type="InterPro" id="IPR050911">
    <property type="entry name" value="DRAM/TMEM150_Autophagy_Mod"/>
</dbReference>
<comment type="similarity">
    <text evidence="2">Belongs to the DRAM/TMEM150 family.</text>
</comment>
<protein>
    <recommendedName>
        <fullName evidence="7">CWH43-like N-terminal domain-containing protein</fullName>
    </recommendedName>
</protein>
<evidence type="ECO:0000256" key="1">
    <source>
        <dbReference type="ARBA" id="ARBA00004127"/>
    </source>
</evidence>
<organism evidence="8 9">
    <name type="scientific">Littorina saxatilis</name>
    <dbReference type="NCBI Taxonomy" id="31220"/>
    <lineage>
        <taxon>Eukaryota</taxon>
        <taxon>Metazoa</taxon>
        <taxon>Spiralia</taxon>
        <taxon>Lophotrochozoa</taxon>
        <taxon>Mollusca</taxon>
        <taxon>Gastropoda</taxon>
        <taxon>Caenogastropoda</taxon>
        <taxon>Littorinimorpha</taxon>
        <taxon>Littorinoidea</taxon>
        <taxon>Littorinidae</taxon>
        <taxon>Littorina</taxon>
    </lineage>
</organism>
<name>A0AAN9B4A7_9CAEN</name>
<dbReference type="InterPro" id="IPR019402">
    <property type="entry name" value="CWH43_N"/>
</dbReference>
<feature type="transmembrane region" description="Helical" evidence="6">
    <location>
        <begin position="51"/>
        <end position="71"/>
    </location>
</feature>
<dbReference type="PANTHER" id="PTHR21324">
    <property type="entry name" value="FASTING-INDUCIBLE INTEGRAL MEMBRANE PROTEIN TM6P1-RELATED"/>
    <property type="match status" value="1"/>
</dbReference>
<evidence type="ECO:0000313" key="9">
    <source>
        <dbReference type="Proteomes" id="UP001374579"/>
    </source>
</evidence>
<evidence type="ECO:0000259" key="7">
    <source>
        <dbReference type="Pfam" id="PF10277"/>
    </source>
</evidence>
<accession>A0AAN9B4A7</accession>
<keyword evidence="5 6" id="KW-0472">Membrane</keyword>
<feature type="transmembrane region" description="Helical" evidence="6">
    <location>
        <begin position="91"/>
        <end position="109"/>
    </location>
</feature>
<dbReference type="GO" id="GO:0012505">
    <property type="term" value="C:endomembrane system"/>
    <property type="evidence" value="ECO:0007669"/>
    <property type="project" value="UniProtKB-SubCell"/>
</dbReference>
<dbReference type="PANTHER" id="PTHR21324:SF2">
    <property type="entry name" value="EG:22E5.9 PROTEIN"/>
    <property type="match status" value="1"/>
</dbReference>
<feature type="domain" description="CWH43-like N-terminal" evidence="7">
    <location>
        <begin position="4"/>
        <end position="232"/>
    </location>
</feature>
<feature type="transmembrane region" description="Helical" evidence="6">
    <location>
        <begin position="202"/>
        <end position="227"/>
    </location>
</feature>
<evidence type="ECO:0000313" key="8">
    <source>
        <dbReference type="EMBL" id="KAK7098662.1"/>
    </source>
</evidence>
<comment type="subcellular location">
    <subcellularLocation>
        <location evidence="1">Endomembrane system</location>
        <topology evidence="1">Multi-pass membrane protein</topology>
    </subcellularLocation>
</comment>
<dbReference type="Pfam" id="PF10277">
    <property type="entry name" value="Frag1"/>
    <property type="match status" value="1"/>
</dbReference>